<sequence length="135" mass="15362">MERCGDQSFSTIYKPTYLDIFMSKPPQDILTSRKLMTDSARNFTSWGCTEMLCDMSSTVRVPKEKIRSSMTTGTLNSHPSSYCTFFFALGLILGNFQNLLVREGMDRSIFTDYLTRYAVTKSLATTEVEEVAKFL</sequence>
<evidence type="ECO:0000313" key="1">
    <source>
        <dbReference type="EMBL" id="GFS35036.1"/>
    </source>
</evidence>
<accession>A0A8X6IAQ6</accession>
<dbReference type="AlphaFoldDB" id="A0A8X6IAQ6"/>
<dbReference type="EMBL" id="BMAV01024661">
    <property type="protein sequence ID" value="GFS35036.1"/>
    <property type="molecule type" value="Genomic_DNA"/>
</dbReference>
<reference evidence="1" key="1">
    <citation type="submission" date="2020-08" db="EMBL/GenBank/DDBJ databases">
        <title>Multicomponent nature underlies the extraordinary mechanical properties of spider dragline silk.</title>
        <authorList>
            <person name="Kono N."/>
            <person name="Nakamura H."/>
            <person name="Mori M."/>
            <person name="Yoshida Y."/>
            <person name="Ohtoshi R."/>
            <person name="Malay A.D."/>
            <person name="Moran D.A.P."/>
            <person name="Tomita M."/>
            <person name="Numata K."/>
            <person name="Arakawa K."/>
        </authorList>
    </citation>
    <scope>NUCLEOTIDE SEQUENCE</scope>
</reference>
<protein>
    <submittedName>
        <fullName evidence="1">Uncharacterized protein</fullName>
    </submittedName>
</protein>
<comment type="caution">
    <text evidence="1">The sequence shown here is derived from an EMBL/GenBank/DDBJ whole genome shotgun (WGS) entry which is preliminary data.</text>
</comment>
<dbReference type="Proteomes" id="UP000886998">
    <property type="component" value="Unassembled WGS sequence"/>
</dbReference>
<evidence type="ECO:0000313" key="2">
    <source>
        <dbReference type="Proteomes" id="UP000886998"/>
    </source>
</evidence>
<keyword evidence="2" id="KW-1185">Reference proteome</keyword>
<name>A0A8X6IAQ6_9ARAC</name>
<proteinExistence type="predicted"/>
<gene>
    <name evidence="1" type="ORF">TNIN_129771</name>
</gene>
<organism evidence="1 2">
    <name type="scientific">Trichonephila inaurata madagascariensis</name>
    <dbReference type="NCBI Taxonomy" id="2747483"/>
    <lineage>
        <taxon>Eukaryota</taxon>
        <taxon>Metazoa</taxon>
        <taxon>Ecdysozoa</taxon>
        <taxon>Arthropoda</taxon>
        <taxon>Chelicerata</taxon>
        <taxon>Arachnida</taxon>
        <taxon>Araneae</taxon>
        <taxon>Araneomorphae</taxon>
        <taxon>Entelegynae</taxon>
        <taxon>Araneoidea</taxon>
        <taxon>Nephilidae</taxon>
        <taxon>Trichonephila</taxon>
        <taxon>Trichonephila inaurata</taxon>
    </lineage>
</organism>